<dbReference type="PaxDb" id="65489-OBART05G05390.1"/>
<name>A0A0D3G3X2_9ORYZ</name>
<reference evidence="1" key="1">
    <citation type="journal article" date="2009" name="Rice">
        <title>De Novo Next Generation Sequencing of Plant Genomes.</title>
        <authorList>
            <person name="Rounsley S."/>
            <person name="Marri P.R."/>
            <person name="Yu Y."/>
            <person name="He R."/>
            <person name="Sisneros N."/>
            <person name="Goicoechea J.L."/>
            <person name="Lee S.J."/>
            <person name="Angelova A."/>
            <person name="Kudrna D."/>
            <person name="Luo M."/>
            <person name="Affourtit J."/>
            <person name="Desany B."/>
            <person name="Knight J."/>
            <person name="Niazi F."/>
            <person name="Egholm M."/>
            <person name="Wing R.A."/>
        </authorList>
    </citation>
    <scope>NUCLEOTIDE SEQUENCE [LARGE SCALE GENOMIC DNA]</scope>
    <source>
        <strain evidence="1">cv. IRGC 105608</strain>
    </source>
</reference>
<protein>
    <submittedName>
        <fullName evidence="1">Uncharacterized protein</fullName>
    </submittedName>
</protein>
<reference evidence="1" key="2">
    <citation type="submission" date="2015-03" db="UniProtKB">
        <authorList>
            <consortium name="EnsemblPlants"/>
        </authorList>
    </citation>
    <scope>IDENTIFICATION</scope>
</reference>
<dbReference type="InterPro" id="IPR009424">
    <property type="entry name" value="AGP16/20/22/41"/>
</dbReference>
<dbReference type="Pfam" id="PF06376">
    <property type="entry name" value="AGP"/>
    <property type="match status" value="1"/>
</dbReference>
<organism evidence="1">
    <name type="scientific">Oryza barthii</name>
    <dbReference type="NCBI Taxonomy" id="65489"/>
    <lineage>
        <taxon>Eukaryota</taxon>
        <taxon>Viridiplantae</taxon>
        <taxon>Streptophyta</taxon>
        <taxon>Embryophyta</taxon>
        <taxon>Tracheophyta</taxon>
        <taxon>Spermatophyta</taxon>
        <taxon>Magnoliopsida</taxon>
        <taxon>Liliopsida</taxon>
        <taxon>Poales</taxon>
        <taxon>Poaceae</taxon>
        <taxon>BOP clade</taxon>
        <taxon>Oryzoideae</taxon>
        <taxon>Oryzeae</taxon>
        <taxon>Oryzinae</taxon>
        <taxon>Oryza</taxon>
    </lineage>
</organism>
<evidence type="ECO:0000313" key="1">
    <source>
        <dbReference type="EnsemblPlants" id="OBART05G05390.1"/>
    </source>
</evidence>
<dbReference type="Gramene" id="OBART05G05390.1">
    <property type="protein sequence ID" value="OBART05G05390.1"/>
    <property type="gene ID" value="OBART05G05390"/>
</dbReference>
<dbReference type="AlphaFoldDB" id="A0A0D3G3X2"/>
<dbReference type="EnsemblPlants" id="OBART05G05390.1">
    <property type="protein sequence ID" value="OBART05G05390.1"/>
    <property type="gene ID" value="OBART05G05390"/>
</dbReference>
<keyword evidence="2" id="KW-1185">Reference proteome</keyword>
<evidence type="ECO:0000313" key="2">
    <source>
        <dbReference type="Proteomes" id="UP000026960"/>
    </source>
</evidence>
<dbReference type="Proteomes" id="UP000026960">
    <property type="component" value="Chromosome 5"/>
</dbReference>
<accession>A0A0D3G3X2</accession>
<proteinExistence type="predicted"/>
<sequence>MHISSPSPQVTPNHTSNNNLLRLLLPRALPALNSPISIAHTSKSSQGSMRTSAAVAEAAPRRLRRRIAVDRGVVDQAVAYTLMAAALAVTYLVH</sequence>
<dbReference type="HOGENOM" id="CLU_2389666_0_0_1"/>